<organism evidence="3 4">
    <name type="scientific">Ziziphus jujuba</name>
    <name type="common">Chinese jujube</name>
    <name type="synonym">Ziziphus sativa</name>
    <dbReference type="NCBI Taxonomy" id="326968"/>
    <lineage>
        <taxon>Eukaryota</taxon>
        <taxon>Viridiplantae</taxon>
        <taxon>Streptophyta</taxon>
        <taxon>Embryophyta</taxon>
        <taxon>Tracheophyta</taxon>
        <taxon>Spermatophyta</taxon>
        <taxon>Magnoliopsida</taxon>
        <taxon>eudicotyledons</taxon>
        <taxon>Gunneridae</taxon>
        <taxon>Pentapetalae</taxon>
        <taxon>rosids</taxon>
        <taxon>fabids</taxon>
        <taxon>Rosales</taxon>
        <taxon>Rhamnaceae</taxon>
        <taxon>Paliureae</taxon>
        <taxon>Ziziphus</taxon>
    </lineage>
</organism>
<keyword evidence="1" id="KW-0862">Zinc</keyword>
<dbReference type="PANTHER" id="PTHR47481:SF7">
    <property type="entry name" value="CCHC-TYPE DOMAIN-CONTAINING PROTEIN"/>
    <property type="match status" value="1"/>
</dbReference>
<dbReference type="Gene3D" id="4.10.60.10">
    <property type="entry name" value="Zinc finger, CCHC-type"/>
    <property type="match status" value="1"/>
</dbReference>
<evidence type="ECO:0000256" key="1">
    <source>
        <dbReference type="PROSITE-ProRule" id="PRU00047"/>
    </source>
</evidence>
<dbReference type="GO" id="GO:0008270">
    <property type="term" value="F:zinc ion binding"/>
    <property type="evidence" value="ECO:0007669"/>
    <property type="project" value="UniProtKB-KW"/>
</dbReference>
<sequence length="245" mass="28556">MIKLTATNYIFWRSRMEDFLICKDLFEPLEAKGRNPDPNKAVEWKKLNRKIIDEIRQWIDDSIFYHIEQETDAYALWKKLEDMYKDKTAYSKVLLMRRLVDLKLRSRTSVAKHISEFQSLVNQLSVLGLQLDDEKQALLLLSSLQDSWETLAVVLSNSAPNDKLTMLMVKDALFNEEARRKDAGMDQSHAFVTVRRRQQGGNQGKGRVKNESIGGFTKGKKLYKCYHCGLEGHLKKNCRKLLREQ</sequence>
<accession>A0A6P3Z5Y1</accession>
<keyword evidence="3" id="KW-1185">Reference proteome</keyword>
<dbReference type="SUPFAM" id="SSF57756">
    <property type="entry name" value="Retrovirus zinc finger-like domains"/>
    <property type="match status" value="1"/>
</dbReference>
<proteinExistence type="predicted"/>
<dbReference type="InterPro" id="IPR036875">
    <property type="entry name" value="Znf_CCHC_sf"/>
</dbReference>
<keyword evidence="1" id="KW-0479">Metal-binding</keyword>
<dbReference type="AlphaFoldDB" id="A0A6P3Z5Y1"/>
<dbReference type="InParanoid" id="A0A6P3Z5Y1"/>
<dbReference type="KEGG" id="zju:107409351"/>
<evidence type="ECO:0000313" key="4">
    <source>
        <dbReference type="RefSeq" id="XP_015872272.3"/>
    </source>
</evidence>
<dbReference type="GeneID" id="107409351"/>
<feature type="domain" description="CCHC-type" evidence="2">
    <location>
        <begin position="224"/>
        <end position="240"/>
    </location>
</feature>
<dbReference type="RefSeq" id="XP_015872272.3">
    <property type="nucleotide sequence ID" value="XM_016016786.4"/>
</dbReference>
<name>A0A6P3Z5Y1_ZIZJJ</name>
<protein>
    <submittedName>
        <fullName evidence="4">Retrovirus-related Pol polyprotein from transposon TNT 1-94</fullName>
    </submittedName>
</protein>
<dbReference type="PANTHER" id="PTHR47481">
    <property type="match status" value="1"/>
</dbReference>
<evidence type="ECO:0000259" key="2">
    <source>
        <dbReference type="PROSITE" id="PS50158"/>
    </source>
</evidence>
<reference evidence="4" key="1">
    <citation type="submission" date="2025-08" db="UniProtKB">
        <authorList>
            <consortium name="RefSeq"/>
        </authorList>
    </citation>
    <scope>IDENTIFICATION</scope>
    <source>
        <tissue evidence="4">Seedling</tissue>
    </source>
</reference>
<keyword evidence="1" id="KW-0863">Zinc-finger</keyword>
<gene>
    <name evidence="4" type="primary">LOC107409351</name>
</gene>
<dbReference type="Pfam" id="PF14223">
    <property type="entry name" value="Retrotran_gag_2"/>
    <property type="match status" value="1"/>
</dbReference>
<dbReference type="Proteomes" id="UP001652623">
    <property type="component" value="Chromosome 6"/>
</dbReference>
<dbReference type="InterPro" id="IPR001878">
    <property type="entry name" value="Znf_CCHC"/>
</dbReference>
<dbReference type="GO" id="GO:0003676">
    <property type="term" value="F:nucleic acid binding"/>
    <property type="evidence" value="ECO:0007669"/>
    <property type="project" value="InterPro"/>
</dbReference>
<dbReference type="PROSITE" id="PS50158">
    <property type="entry name" value="ZF_CCHC"/>
    <property type="match status" value="1"/>
</dbReference>
<dbReference type="SMART" id="SM00343">
    <property type="entry name" value="ZnF_C2HC"/>
    <property type="match status" value="1"/>
</dbReference>
<evidence type="ECO:0000313" key="3">
    <source>
        <dbReference type="Proteomes" id="UP001652623"/>
    </source>
</evidence>